<evidence type="ECO:0000256" key="5">
    <source>
        <dbReference type="ARBA" id="ARBA00023136"/>
    </source>
</evidence>
<evidence type="ECO:0000256" key="6">
    <source>
        <dbReference type="SAM" id="Phobius"/>
    </source>
</evidence>
<dbReference type="InterPro" id="IPR050833">
    <property type="entry name" value="Poly_Biosynth_Transport"/>
</dbReference>
<comment type="caution">
    <text evidence="7">The sequence shown here is derived from an EMBL/GenBank/DDBJ whole genome shotgun (WGS) entry which is preliminary data.</text>
</comment>
<keyword evidence="2" id="KW-1003">Cell membrane</keyword>
<feature type="transmembrane region" description="Helical" evidence="6">
    <location>
        <begin position="367"/>
        <end position="386"/>
    </location>
</feature>
<dbReference type="AlphaFoldDB" id="A0A4R8W1P0"/>
<feature type="transmembrane region" description="Helical" evidence="6">
    <location>
        <begin position="274"/>
        <end position="297"/>
    </location>
</feature>
<keyword evidence="8" id="KW-1185">Reference proteome</keyword>
<feature type="transmembrane region" description="Helical" evidence="6">
    <location>
        <begin position="7"/>
        <end position="30"/>
    </location>
</feature>
<protein>
    <submittedName>
        <fullName evidence="7">Polysaccharide transporter</fullName>
    </submittedName>
</protein>
<evidence type="ECO:0000256" key="1">
    <source>
        <dbReference type="ARBA" id="ARBA00004651"/>
    </source>
</evidence>
<dbReference type="EMBL" id="SOFL01000056">
    <property type="protein sequence ID" value="TFB96811.1"/>
    <property type="molecule type" value="Genomic_DNA"/>
</dbReference>
<dbReference type="PANTHER" id="PTHR30250:SF11">
    <property type="entry name" value="O-ANTIGEN TRANSPORTER-RELATED"/>
    <property type="match status" value="1"/>
</dbReference>
<organism evidence="7 8">
    <name type="scientific">Cryobacterium adonitolivorans</name>
    <dbReference type="NCBI Taxonomy" id="1259189"/>
    <lineage>
        <taxon>Bacteria</taxon>
        <taxon>Bacillati</taxon>
        <taxon>Actinomycetota</taxon>
        <taxon>Actinomycetes</taxon>
        <taxon>Micrococcales</taxon>
        <taxon>Microbacteriaceae</taxon>
        <taxon>Cryobacterium</taxon>
    </lineage>
</organism>
<evidence type="ECO:0000313" key="8">
    <source>
        <dbReference type="Proteomes" id="UP000297907"/>
    </source>
</evidence>
<evidence type="ECO:0000313" key="7">
    <source>
        <dbReference type="EMBL" id="TFB96811.1"/>
    </source>
</evidence>
<reference evidence="7 8" key="1">
    <citation type="submission" date="2019-03" db="EMBL/GenBank/DDBJ databases">
        <title>Genomics of glacier-inhabiting Cryobacterium strains.</title>
        <authorList>
            <person name="Liu Q."/>
            <person name="Xin Y.-H."/>
        </authorList>
    </citation>
    <scope>NUCLEOTIDE SEQUENCE [LARGE SCALE GENOMIC DNA]</scope>
    <source>
        <strain evidence="7 8">RHLS22-1</strain>
    </source>
</reference>
<keyword evidence="4 6" id="KW-1133">Transmembrane helix</keyword>
<sequence>MRILKRVLFLLPTISTGLVRLLQLAILLILSNVGTGADRNLLVAGFGLLSSFAMMTDSGAGNFLLSTPLGEISRSVYRKAVAFHLGLAALGSVLAILFIAVPAGGYIPPTVLVLLVCFAVTQSLDSTGRIIRAPLMVAKRDAVYAAPDVVLLVLKLPILAAAFLQSDLTILLLLPIPSLVVAVVTFVSTDRALVAIGVDEHRIYRRILEFGATGALSAFYSQSPLLIASTLLPLDQLATLTIVYRIIQALDLVPGTLSLQLIPRIRGRATGPWTYWTGFFLGGLVIAGVVVASLPIIELMFGHQFSDVWVFVLVALSFAPKSGNYALVAYLMGSGQIRTRLVLTVAAAAVSLGLSVTFALIAGATGLAAVTLTVELLFALGGFFALKRLALKPARIPISDAQPENVL</sequence>
<dbReference type="GO" id="GO:0005886">
    <property type="term" value="C:plasma membrane"/>
    <property type="evidence" value="ECO:0007669"/>
    <property type="project" value="UniProtKB-SubCell"/>
</dbReference>
<feature type="transmembrane region" description="Helical" evidence="6">
    <location>
        <begin position="341"/>
        <end position="361"/>
    </location>
</feature>
<evidence type="ECO:0000256" key="3">
    <source>
        <dbReference type="ARBA" id="ARBA00022692"/>
    </source>
</evidence>
<feature type="transmembrane region" description="Helical" evidence="6">
    <location>
        <begin position="309"/>
        <end position="329"/>
    </location>
</feature>
<feature type="transmembrane region" description="Helical" evidence="6">
    <location>
        <begin position="42"/>
        <end position="65"/>
    </location>
</feature>
<feature type="transmembrane region" description="Helical" evidence="6">
    <location>
        <begin position="145"/>
        <end position="164"/>
    </location>
</feature>
<feature type="transmembrane region" description="Helical" evidence="6">
    <location>
        <begin position="170"/>
        <end position="189"/>
    </location>
</feature>
<accession>A0A4R8W1P0</accession>
<feature type="transmembrane region" description="Helical" evidence="6">
    <location>
        <begin position="106"/>
        <end position="124"/>
    </location>
</feature>
<keyword evidence="5 6" id="KW-0472">Membrane</keyword>
<keyword evidence="3 6" id="KW-0812">Transmembrane</keyword>
<comment type="subcellular location">
    <subcellularLocation>
        <location evidence="1">Cell membrane</location>
        <topology evidence="1">Multi-pass membrane protein</topology>
    </subcellularLocation>
</comment>
<dbReference type="RefSeq" id="WP_134455216.1">
    <property type="nucleotide sequence ID" value="NZ_SOFL01000056.1"/>
</dbReference>
<feature type="transmembrane region" description="Helical" evidence="6">
    <location>
        <begin position="77"/>
        <end position="100"/>
    </location>
</feature>
<dbReference type="PANTHER" id="PTHR30250">
    <property type="entry name" value="PST FAMILY PREDICTED COLANIC ACID TRANSPORTER"/>
    <property type="match status" value="1"/>
</dbReference>
<name>A0A4R8W1P0_9MICO</name>
<proteinExistence type="predicted"/>
<dbReference type="Proteomes" id="UP000297907">
    <property type="component" value="Unassembled WGS sequence"/>
</dbReference>
<dbReference type="OrthoDB" id="5125589at2"/>
<evidence type="ECO:0000256" key="2">
    <source>
        <dbReference type="ARBA" id="ARBA00022475"/>
    </source>
</evidence>
<evidence type="ECO:0000256" key="4">
    <source>
        <dbReference type="ARBA" id="ARBA00022989"/>
    </source>
</evidence>
<gene>
    <name evidence="7" type="ORF">E3O42_16875</name>
</gene>